<evidence type="ECO:0000313" key="3">
    <source>
        <dbReference type="Proteomes" id="UP001218218"/>
    </source>
</evidence>
<reference evidence="2" key="1">
    <citation type="submission" date="2023-03" db="EMBL/GenBank/DDBJ databases">
        <title>Massive genome expansion in bonnet fungi (Mycena s.s.) driven by repeated elements and novel gene families across ecological guilds.</title>
        <authorList>
            <consortium name="Lawrence Berkeley National Laboratory"/>
            <person name="Harder C.B."/>
            <person name="Miyauchi S."/>
            <person name="Viragh M."/>
            <person name="Kuo A."/>
            <person name="Thoen E."/>
            <person name="Andreopoulos B."/>
            <person name="Lu D."/>
            <person name="Skrede I."/>
            <person name="Drula E."/>
            <person name="Henrissat B."/>
            <person name="Morin E."/>
            <person name="Kohler A."/>
            <person name="Barry K."/>
            <person name="LaButti K."/>
            <person name="Morin E."/>
            <person name="Salamov A."/>
            <person name="Lipzen A."/>
            <person name="Mereny Z."/>
            <person name="Hegedus B."/>
            <person name="Baldrian P."/>
            <person name="Stursova M."/>
            <person name="Weitz H."/>
            <person name="Taylor A."/>
            <person name="Grigoriev I.V."/>
            <person name="Nagy L.G."/>
            <person name="Martin F."/>
            <person name="Kauserud H."/>
        </authorList>
    </citation>
    <scope>NUCLEOTIDE SEQUENCE</scope>
    <source>
        <strain evidence="2">CBHHK002</strain>
    </source>
</reference>
<evidence type="ECO:0000313" key="2">
    <source>
        <dbReference type="EMBL" id="KAJ7334919.1"/>
    </source>
</evidence>
<keyword evidence="1" id="KW-0732">Signal</keyword>
<gene>
    <name evidence="2" type="ORF">DFH08DRAFT_813948</name>
</gene>
<accession>A0AAD6ZRG1</accession>
<feature type="signal peptide" evidence="1">
    <location>
        <begin position="1"/>
        <end position="23"/>
    </location>
</feature>
<proteinExistence type="predicted"/>
<protein>
    <submittedName>
        <fullName evidence="2">Uncharacterized protein</fullName>
    </submittedName>
</protein>
<evidence type="ECO:0000256" key="1">
    <source>
        <dbReference type="SAM" id="SignalP"/>
    </source>
</evidence>
<feature type="chain" id="PRO_5041988181" evidence="1">
    <location>
        <begin position="24"/>
        <end position="181"/>
    </location>
</feature>
<name>A0AAD6ZRG1_9AGAR</name>
<comment type="caution">
    <text evidence="2">The sequence shown here is derived from an EMBL/GenBank/DDBJ whole genome shotgun (WGS) entry which is preliminary data.</text>
</comment>
<keyword evidence="3" id="KW-1185">Reference proteome</keyword>
<sequence length="181" mass="20894">MAALSSNFVVLFLFSFWFGMVSQEPRVPDFELGGGLGRDPRRELNKDKDHRHEDPKIWRRRRILGWVTSLRCFLPAPILARPTHWAVRRRDPRVKGHDLSGLEESKRCLRASPTSRGVYSHSNLHCIDFPQFNGPRYIRSSQFWDTLAGTGGSVNKFNDTAVELKAGLFHVEVDMFKNDRK</sequence>
<dbReference type="AlphaFoldDB" id="A0AAD6ZRG1"/>
<dbReference type="EMBL" id="JARIHO010000032">
    <property type="protein sequence ID" value="KAJ7334919.1"/>
    <property type="molecule type" value="Genomic_DNA"/>
</dbReference>
<dbReference type="Proteomes" id="UP001218218">
    <property type="component" value="Unassembled WGS sequence"/>
</dbReference>
<organism evidence="2 3">
    <name type="scientific">Mycena albidolilacea</name>
    <dbReference type="NCBI Taxonomy" id="1033008"/>
    <lineage>
        <taxon>Eukaryota</taxon>
        <taxon>Fungi</taxon>
        <taxon>Dikarya</taxon>
        <taxon>Basidiomycota</taxon>
        <taxon>Agaricomycotina</taxon>
        <taxon>Agaricomycetes</taxon>
        <taxon>Agaricomycetidae</taxon>
        <taxon>Agaricales</taxon>
        <taxon>Marasmiineae</taxon>
        <taxon>Mycenaceae</taxon>
        <taxon>Mycena</taxon>
    </lineage>
</organism>